<proteinExistence type="predicted"/>
<dbReference type="Proteomes" id="UP000244197">
    <property type="component" value="Unassembled WGS sequence"/>
</dbReference>
<dbReference type="EMBL" id="PIFK01000116">
    <property type="protein sequence ID" value="PTP17562.1"/>
    <property type="molecule type" value="Genomic_DNA"/>
</dbReference>
<evidence type="ECO:0000313" key="1">
    <source>
        <dbReference type="EMBL" id="AKN39019.1"/>
    </source>
</evidence>
<name>A0A0H3ZYQ8_VIBSP</name>
<organism evidence="1">
    <name type="scientific">Vibrio splendidus</name>
    <dbReference type="NCBI Taxonomy" id="29497"/>
    <lineage>
        <taxon>Bacteria</taxon>
        <taxon>Pseudomonadati</taxon>
        <taxon>Pseudomonadota</taxon>
        <taxon>Gammaproteobacteria</taxon>
        <taxon>Vibrionales</taxon>
        <taxon>Vibrionaceae</taxon>
        <taxon>Vibrio</taxon>
    </lineage>
</organism>
<accession>A0A0H3ZYQ8</accession>
<dbReference type="RefSeq" id="WP_108188474.1">
    <property type="nucleotide sequence ID" value="NZ_PIFK01000116.1"/>
</dbReference>
<reference evidence="2 3" key="2">
    <citation type="submission" date="2017-11" db="EMBL/GenBank/DDBJ databases">
        <title>Population delineation of vibrios coincides with oyster pathogenicity.</title>
        <authorList>
            <person name="Bruto M."/>
            <person name="Labreuche Y."/>
            <person name="James A."/>
            <person name="Piel D."/>
            <person name="Chenivesse S."/>
            <person name="Petton B."/>
            <person name="Polz M.F."/>
            <person name="Le Roux F."/>
        </authorList>
    </citation>
    <scope>NUCLEOTIDE SEQUENCE [LARGE SCALE GENOMIC DNA]</scope>
    <source>
        <strain evidence="2 3">FF_144</strain>
    </source>
</reference>
<reference evidence="1" key="1">
    <citation type="journal article" date="2015" name="MBio">
        <title>Eco-Evolutionary Dynamics of Episomes among Ecologically Cohesive Bacterial Populations.</title>
        <authorList>
            <person name="Xue H."/>
            <person name="Cordero O.X."/>
            <person name="Camas F.M."/>
            <person name="Trimble W."/>
            <person name="Meyer F."/>
            <person name="Guglielmini J."/>
            <person name="Rocha E.P."/>
            <person name="Polz M.F."/>
        </authorList>
    </citation>
    <scope>NUCLEOTIDE SEQUENCE</scope>
    <source>
        <strain evidence="1">1F_283</strain>
    </source>
</reference>
<gene>
    <name evidence="2" type="ORF">CWO07_25595</name>
</gene>
<protein>
    <submittedName>
        <fullName evidence="1">Uncharacterized protein</fullName>
    </submittedName>
</protein>
<sequence length="94" mass="11282">MKISYTHPETENRTSITLNDRIIRLWAIVNHIEVVVDEVPTDDFLYDENVMKLLKVWLNEHHEEFLKGTNNFPTFVSYFENIILLEVEHRLTRP</sequence>
<evidence type="ECO:0000313" key="3">
    <source>
        <dbReference type="Proteomes" id="UP000244197"/>
    </source>
</evidence>
<dbReference type="EMBL" id="KP795629">
    <property type="protein sequence ID" value="AKN39019.1"/>
    <property type="molecule type" value="Genomic_DNA"/>
</dbReference>
<dbReference type="AlphaFoldDB" id="A0A0H3ZYQ8"/>
<evidence type="ECO:0000313" key="2">
    <source>
        <dbReference type="EMBL" id="PTP17562.1"/>
    </source>
</evidence>